<protein>
    <submittedName>
        <fullName evidence="2">Jagged 1-like</fullName>
    </submittedName>
</protein>
<name>A0A3L5TUE2_MYTGA</name>
<evidence type="ECO:0000313" key="2">
    <source>
        <dbReference type="EMBL" id="OPL33534.1"/>
    </source>
</evidence>
<accession>A0A3L5TUE2</accession>
<evidence type="ECO:0000313" key="3">
    <source>
        <dbReference type="Proteomes" id="UP000266721"/>
    </source>
</evidence>
<feature type="non-terminal residue" evidence="2">
    <location>
        <position position="142"/>
    </location>
</feature>
<keyword evidence="3" id="KW-1185">Reference proteome</keyword>
<feature type="region of interest" description="Disordered" evidence="1">
    <location>
        <begin position="52"/>
        <end position="90"/>
    </location>
</feature>
<dbReference type="Proteomes" id="UP000266721">
    <property type="component" value="Unassembled WGS sequence"/>
</dbReference>
<gene>
    <name evidence="2" type="ORF">AM593_09658</name>
</gene>
<comment type="caution">
    <text evidence="2">The sequence shown here is derived from an EMBL/GenBank/DDBJ whole genome shotgun (WGS) entry which is preliminary data.</text>
</comment>
<dbReference type="EMBL" id="KV582520">
    <property type="protein sequence ID" value="OPL33534.1"/>
    <property type="molecule type" value="Genomic_DNA"/>
</dbReference>
<sequence>LSMYLELRPLELKLTAKVTLEVRLPWGIRFTKTLFSGTLWRYKSPSINAKIIDNRKKEEDTSPPQISPVTDSGGSGKKKRSTSSCYVKQTPNLDYTEPEFEISIRAEDDRSLVKLYLNVGTVPGGSDVLQEYELGGPSTVIK</sequence>
<evidence type="ECO:0000256" key="1">
    <source>
        <dbReference type="SAM" id="MobiDB-lite"/>
    </source>
</evidence>
<proteinExistence type="predicted"/>
<reference evidence="2 3" key="1">
    <citation type="journal article" date="2016" name="PLoS ONE">
        <title>A First Insight into the Genome of the Filter-Feeder Mussel Mytilus galloprovincialis.</title>
        <authorList>
            <person name="Murgarella M."/>
            <person name="Puiu D."/>
            <person name="Novoa B."/>
            <person name="Figueras A."/>
            <person name="Posada D."/>
            <person name="Canchaya C."/>
        </authorList>
    </citation>
    <scope>NUCLEOTIDE SEQUENCE [LARGE SCALE GENOMIC DNA]</scope>
    <source>
        <tissue evidence="2">Muscle</tissue>
    </source>
</reference>
<feature type="non-terminal residue" evidence="2">
    <location>
        <position position="1"/>
    </location>
</feature>
<dbReference type="AlphaFoldDB" id="A0A3L5TUE2"/>
<organism evidence="2 3">
    <name type="scientific">Mytilus galloprovincialis</name>
    <name type="common">Mediterranean mussel</name>
    <dbReference type="NCBI Taxonomy" id="29158"/>
    <lineage>
        <taxon>Eukaryota</taxon>
        <taxon>Metazoa</taxon>
        <taxon>Spiralia</taxon>
        <taxon>Lophotrochozoa</taxon>
        <taxon>Mollusca</taxon>
        <taxon>Bivalvia</taxon>
        <taxon>Autobranchia</taxon>
        <taxon>Pteriomorphia</taxon>
        <taxon>Mytilida</taxon>
        <taxon>Mytiloidea</taxon>
        <taxon>Mytilidae</taxon>
        <taxon>Mytilinae</taxon>
        <taxon>Mytilus</taxon>
    </lineage>
</organism>